<dbReference type="Gene3D" id="1.10.10.1760">
    <property type="entry name" value="60S ribosomal protein L36"/>
    <property type="match status" value="1"/>
</dbReference>
<sequence length="109" mass="12391">MAPVAISIGLKDTPYTTKGYPVTKRETRNKRVSKKGVSSARSKFVRSVVREMVGFAPYERRIMELLRVSKDKRALKLAKKRLGTHVRGKAKREEMVDALSAIHRAQTHK</sequence>
<dbReference type="eggNOG" id="KOG3452">
    <property type="taxonomic scope" value="Eukaryota"/>
</dbReference>
<dbReference type="STRING" id="667725.A0A0L0GDH7"/>
<dbReference type="GO" id="GO:0003735">
    <property type="term" value="F:structural constituent of ribosome"/>
    <property type="evidence" value="ECO:0007669"/>
    <property type="project" value="InterPro"/>
</dbReference>
<name>A0A0L0GDH7_9EUKA</name>
<evidence type="ECO:0000256" key="4">
    <source>
        <dbReference type="RuleBase" id="RU000665"/>
    </source>
</evidence>
<dbReference type="OrthoDB" id="9616667at2759"/>
<comment type="similarity">
    <text evidence="1 4">Belongs to the eukaryotic ribosomal protein eL36 family.</text>
</comment>
<dbReference type="GeneID" id="25901418"/>
<dbReference type="InterPro" id="IPR000509">
    <property type="entry name" value="Ribosomal_eL36"/>
</dbReference>
<gene>
    <name evidence="5" type="ORF">SARC_00914</name>
</gene>
<protein>
    <recommendedName>
        <fullName evidence="4">60S ribosomal protein L36</fullName>
    </recommendedName>
</protein>
<evidence type="ECO:0000256" key="3">
    <source>
        <dbReference type="ARBA" id="ARBA00023274"/>
    </source>
</evidence>
<keyword evidence="2 4" id="KW-0689">Ribosomal protein</keyword>
<evidence type="ECO:0000256" key="1">
    <source>
        <dbReference type="ARBA" id="ARBA00006509"/>
    </source>
</evidence>
<dbReference type="GO" id="GO:1990904">
    <property type="term" value="C:ribonucleoprotein complex"/>
    <property type="evidence" value="ECO:0007669"/>
    <property type="project" value="UniProtKB-KW"/>
</dbReference>
<dbReference type="Proteomes" id="UP000054560">
    <property type="component" value="Unassembled WGS sequence"/>
</dbReference>
<accession>A0A0L0GDH7</accession>
<dbReference type="GO" id="GO:0005840">
    <property type="term" value="C:ribosome"/>
    <property type="evidence" value="ECO:0007669"/>
    <property type="project" value="UniProtKB-KW"/>
</dbReference>
<reference evidence="5 6" key="1">
    <citation type="submission" date="2011-02" db="EMBL/GenBank/DDBJ databases">
        <title>The Genome Sequence of Sphaeroforma arctica JP610.</title>
        <authorList>
            <consortium name="The Broad Institute Genome Sequencing Platform"/>
            <person name="Russ C."/>
            <person name="Cuomo C."/>
            <person name="Young S.K."/>
            <person name="Zeng Q."/>
            <person name="Gargeya S."/>
            <person name="Alvarado L."/>
            <person name="Berlin A."/>
            <person name="Chapman S.B."/>
            <person name="Chen Z."/>
            <person name="Freedman E."/>
            <person name="Gellesch M."/>
            <person name="Goldberg J."/>
            <person name="Griggs A."/>
            <person name="Gujja S."/>
            <person name="Heilman E."/>
            <person name="Heiman D."/>
            <person name="Howarth C."/>
            <person name="Mehta T."/>
            <person name="Neiman D."/>
            <person name="Pearson M."/>
            <person name="Roberts A."/>
            <person name="Saif S."/>
            <person name="Shea T."/>
            <person name="Shenoy N."/>
            <person name="Sisk P."/>
            <person name="Stolte C."/>
            <person name="Sykes S."/>
            <person name="White J."/>
            <person name="Yandava C."/>
            <person name="Burger G."/>
            <person name="Gray M.W."/>
            <person name="Holland P.W.H."/>
            <person name="King N."/>
            <person name="Lang F.B.F."/>
            <person name="Roger A.J."/>
            <person name="Ruiz-Trillo I."/>
            <person name="Haas B."/>
            <person name="Nusbaum C."/>
            <person name="Birren B."/>
        </authorList>
    </citation>
    <scope>NUCLEOTIDE SEQUENCE [LARGE SCALE GENOMIC DNA]</scope>
    <source>
        <strain evidence="5 6">JP610</strain>
    </source>
</reference>
<dbReference type="PROSITE" id="PS01190">
    <property type="entry name" value="RIBOSOMAL_L36E"/>
    <property type="match status" value="1"/>
</dbReference>
<dbReference type="Pfam" id="PF01158">
    <property type="entry name" value="Ribosomal_L36e"/>
    <property type="match status" value="1"/>
</dbReference>
<dbReference type="FunFam" id="1.10.10.1760:FF:000001">
    <property type="entry name" value="60S ribosomal protein L36"/>
    <property type="match status" value="1"/>
</dbReference>
<dbReference type="RefSeq" id="XP_014160866.1">
    <property type="nucleotide sequence ID" value="XM_014305391.1"/>
</dbReference>
<dbReference type="GO" id="GO:0006412">
    <property type="term" value="P:translation"/>
    <property type="evidence" value="ECO:0007669"/>
    <property type="project" value="InterPro"/>
</dbReference>
<dbReference type="AlphaFoldDB" id="A0A0L0GDH7"/>
<proteinExistence type="inferred from homology"/>
<dbReference type="EMBL" id="KQ241628">
    <property type="protein sequence ID" value="KNC86964.1"/>
    <property type="molecule type" value="Genomic_DNA"/>
</dbReference>
<dbReference type="InterPro" id="IPR038097">
    <property type="entry name" value="Ribosomal_eL36_sf"/>
</dbReference>
<dbReference type="PANTHER" id="PTHR10114">
    <property type="entry name" value="60S RIBOSOMAL PROTEIN L36"/>
    <property type="match status" value="1"/>
</dbReference>
<organism evidence="5 6">
    <name type="scientific">Sphaeroforma arctica JP610</name>
    <dbReference type="NCBI Taxonomy" id="667725"/>
    <lineage>
        <taxon>Eukaryota</taxon>
        <taxon>Ichthyosporea</taxon>
        <taxon>Ichthyophonida</taxon>
        <taxon>Sphaeroforma</taxon>
    </lineage>
</organism>
<keyword evidence="3 4" id="KW-0687">Ribonucleoprotein</keyword>
<evidence type="ECO:0000256" key="2">
    <source>
        <dbReference type="ARBA" id="ARBA00022980"/>
    </source>
</evidence>
<keyword evidence="6" id="KW-1185">Reference proteome</keyword>
<evidence type="ECO:0000313" key="5">
    <source>
        <dbReference type="EMBL" id="KNC86964.1"/>
    </source>
</evidence>
<evidence type="ECO:0000313" key="6">
    <source>
        <dbReference type="Proteomes" id="UP000054560"/>
    </source>
</evidence>